<sequence length="833" mass="96764">MGNTLLVEIFLLFNVFGLVYMTIDLPNCTIQRSWKGIKVDCSSIGLDFFPDFCGNISDGFGLKLDNVSSNEIIELDMSYNRIKDTRNNHFQCLTKLQIMNLENNELILNSWNYYNGLFSPLVSLLHLNLKNNSKNGYINDKVFAELHNLQELLIDVPPKAEFGKGFSDLKQLRKLDVSGVTGKCFLSRLEQRTFKNLHQIRFLDLSACNIKHIEEGSFTMLQNLTYLSLSFNKEMGFEGLQNVTYGLQFTNIEHLHMENIRCLVGPETELCRHHLAPLSNTSLKELNLAGNRLNWMEKDVLKNLPKSLEKMSLANNRLSMGFYTFEYRLLPNLKEVNFSLQLNPPSIVQKLTENCLENPDLFRCPYNPLGNNTFYRSTPSITFYIPPKLETIYWESSRLFGTLGSFGISPQILKRIYMRNNIWFKWSGPVHGFENVTDLDLSTNFCYNISTEFLSNCFGLKRLHIGDNNLGKSLSLDYKGDTFRDLFNLEFVNLSTNGIDFLHEEIFSNSPKVKFLILENNKLFRWEVKINHMKNLSILDLSDNRLSTLSLQAMQDLQNLFRTGDPKLVIDLNNNQLSCSCRNLAFLRWLRNFRSHFKNYEIYTCMEDSSNLDQSIDVLNIECKSYLLWYIIGTISGTLVISITISLLIYKNRWKIRYLRYIANKKFHGYQKLACSPGLGDYMYDAYVSYHEEDVSFVKHDMVQNLEEGFGLKLAIMHRDMVPCGDHAANIMDCICQSKHIICVVTRGYIESNWQMYELNMARMEGIEARRTLRFVHLILMPDVCTSKYPRTVRDFIRKGYYTEYPDDQMGNAVFWEKLKIEIQKDLLSCSLK</sequence>
<dbReference type="SUPFAM" id="SSF52200">
    <property type="entry name" value="Toll/Interleukin receptor TIR domain"/>
    <property type="match status" value="1"/>
</dbReference>
<evidence type="ECO:0000256" key="3">
    <source>
        <dbReference type="ARBA" id="ARBA00022614"/>
    </source>
</evidence>
<dbReference type="SUPFAM" id="SSF52047">
    <property type="entry name" value="RNI-like"/>
    <property type="match status" value="1"/>
</dbReference>
<evidence type="ECO:0000313" key="14">
    <source>
        <dbReference type="RefSeq" id="XP_022295249.1"/>
    </source>
</evidence>
<keyword evidence="8 11" id="KW-0472">Membrane</keyword>
<dbReference type="SMART" id="SM00369">
    <property type="entry name" value="LRR_TYP"/>
    <property type="match status" value="4"/>
</dbReference>
<dbReference type="PROSITE" id="PS51450">
    <property type="entry name" value="LRR"/>
    <property type="match status" value="1"/>
</dbReference>
<protein>
    <submittedName>
        <fullName evidence="14">Toll-like receptor 13</fullName>
    </submittedName>
</protein>
<dbReference type="GO" id="GO:0005886">
    <property type="term" value="C:plasma membrane"/>
    <property type="evidence" value="ECO:0007669"/>
    <property type="project" value="TreeGrafter"/>
</dbReference>
<accession>A0A8B8AY76</accession>
<dbReference type="PROSITE" id="PS50104">
    <property type="entry name" value="TIR"/>
    <property type="match status" value="1"/>
</dbReference>
<dbReference type="InterPro" id="IPR000157">
    <property type="entry name" value="TIR_dom"/>
</dbReference>
<dbReference type="PANTHER" id="PTHR24365">
    <property type="entry name" value="TOLL-LIKE RECEPTOR"/>
    <property type="match status" value="1"/>
</dbReference>
<dbReference type="InterPro" id="IPR003591">
    <property type="entry name" value="Leu-rich_rpt_typical-subtyp"/>
</dbReference>
<dbReference type="InterPro" id="IPR001611">
    <property type="entry name" value="Leu-rich_rpt"/>
</dbReference>
<feature type="transmembrane region" description="Helical" evidence="11">
    <location>
        <begin position="5"/>
        <end position="23"/>
    </location>
</feature>
<dbReference type="GO" id="GO:0002224">
    <property type="term" value="P:toll-like receptor signaling pathway"/>
    <property type="evidence" value="ECO:0007669"/>
    <property type="project" value="InterPro"/>
</dbReference>
<comment type="similarity">
    <text evidence="2">Belongs to the Toll-like receptor family.</text>
</comment>
<dbReference type="Gene3D" id="3.40.50.10140">
    <property type="entry name" value="Toll/interleukin-1 receptor homology (TIR) domain"/>
    <property type="match status" value="1"/>
</dbReference>
<dbReference type="Pfam" id="PF13855">
    <property type="entry name" value="LRR_8"/>
    <property type="match status" value="1"/>
</dbReference>
<keyword evidence="9" id="KW-0675">Receptor</keyword>
<evidence type="ECO:0000256" key="1">
    <source>
        <dbReference type="ARBA" id="ARBA00004479"/>
    </source>
</evidence>
<dbReference type="GeneID" id="111105320"/>
<reference evidence="14" key="1">
    <citation type="submission" date="2025-08" db="UniProtKB">
        <authorList>
            <consortium name="RefSeq"/>
        </authorList>
    </citation>
    <scope>IDENTIFICATION</scope>
    <source>
        <tissue evidence="14">Whole sample</tissue>
    </source>
</reference>
<evidence type="ECO:0000256" key="4">
    <source>
        <dbReference type="ARBA" id="ARBA00022692"/>
    </source>
</evidence>
<comment type="subcellular location">
    <subcellularLocation>
        <location evidence="1">Membrane</location>
        <topology evidence="1">Single-pass type I membrane protein</topology>
    </subcellularLocation>
</comment>
<dbReference type="PANTHER" id="PTHR24365:SF541">
    <property type="entry name" value="PROTEIN TOLL-RELATED"/>
    <property type="match status" value="1"/>
</dbReference>
<evidence type="ECO:0000256" key="2">
    <source>
        <dbReference type="ARBA" id="ARBA00009634"/>
    </source>
</evidence>
<gene>
    <name evidence="14" type="primary">LOC111105320</name>
</gene>
<keyword evidence="7 11" id="KW-1133">Transmembrane helix</keyword>
<evidence type="ECO:0000256" key="7">
    <source>
        <dbReference type="ARBA" id="ARBA00022989"/>
    </source>
</evidence>
<evidence type="ECO:0000256" key="10">
    <source>
        <dbReference type="ARBA" id="ARBA00023180"/>
    </source>
</evidence>
<keyword evidence="6" id="KW-0677">Repeat</keyword>
<evidence type="ECO:0000313" key="13">
    <source>
        <dbReference type="Proteomes" id="UP000694844"/>
    </source>
</evidence>
<evidence type="ECO:0000256" key="6">
    <source>
        <dbReference type="ARBA" id="ARBA00022737"/>
    </source>
</evidence>
<evidence type="ECO:0000256" key="8">
    <source>
        <dbReference type="ARBA" id="ARBA00023136"/>
    </source>
</evidence>
<proteinExistence type="inferred from homology"/>
<name>A0A8B8AY76_CRAVI</name>
<keyword evidence="13" id="KW-1185">Reference proteome</keyword>
<evidence type="ECO:0000259" key="12">
    <source>
        <dbReference type="PROSITE" id="PS50104"/>
    </source>
</evidence>
<feature type="domain" description="TIR" evidence="12">
    <location>
        <begin position="682"/>
        <end position="823"/>
    </location>
</feature>
<dbReference type="AlphaFoldDB" id="A0A8B8AY76"/>
<dbReference type="InterPro" id="IPR035897">
    <property type="entry name" value="Toll_tir_struct_dom_sf"/>
</dbReference>
<dbReference type="OrthoDB" id="6148273at2759"/>
<evidence type="ECO:0000256" key="9">
    <source>
        <dbReference type="ARBA" id="ARBA00023170"/>
    </source>
</evidence>
<feature type="transmembrane region" description="Helical" evidence="11">
    <location>
        <begin position="627"/>
        <end position="650"/>
    </location>
</feature>
<dbReference type="GO" id="GO:0004888">
    <property type="term" value="F:transmembrane signaling receptor activity"/>
    <property type="evidence" value="ECO:0007669"/>
    <property type="project" value="InterPro"/>
</dbReference>
<dbReference type="GO" id="GO:0006955">
    <property type="term" value="P:immune response"/>
    <property type="evidence" value="ECO:0007669"/>
    <property type="project" value="InterPro"/>
</dbReference>
<dbReference type="Proteomes" id="UP000694844">
    <property type="component" value="Chromosome 7"/>
</dbReference>
<dbReference type="InterPro" id="IPR017241">
    <property type="entry name" value="Toll-like_receptor"/>
</dbReference>
<keyword evidence="5" id="KW-0732">Signal</keyword>
<dbReference type="SMART" id="SM00365">
    <property type="entry name" value="LRR_SD22"/>
    <property type="match status" value="4"/>
</dbReference>
<keyword evidence="3" id="KW-0433">Leucine-rich repeat</keyword>
<organism evidence="13 14">
    <name type="scientific">Crassostrea virginica</name>
    <name type="common">Eastern oyster</name>
    <dbReference type="NCBI Taxonomy" id="6565"/>
    <lineage>
        <taxon>Eukaryota</taxon>
        <taxon>Metazoa</taxon>
        <taxon>Spiralia</taxon>
        <taxon>Lophotrochozoa</taxon>
        <taxon>Mollusca</taxon>
        <taxon>Bivalvia</taxon>
        <taxon>Autobranchia</taxon>
        <taxon>Pteriomorphia</taxon>
        <taxon>Ostreida</taxon>
        <taxon>Ostreoidea</taxon>
        <taxon>Ostreidae</taxon>
        <taxon>Crassostrea</taxon>
    </lineage>
</organism>
<dbReference type="SUPFAM" id="SSF52058">
    <property type="entry name" value="L domain-like"/>
    <property type="match status" value="1"/>
</dbReference>
<keyword evidence="4 11" id="KW-0812">Transmembrane</keyword>
<dbReference type="KEGG" id="cvn:111105320"/>
<keyword evidence="10" id="KW-0325">Glycoprotein</keyword>
<dbReference type="Pfam" id="PF01582">
    <property type="entry name" value="TIR"/>
    <property type="match status" value="1"/>
</dbReference>
<dbReference type="InterPro" id="IPR032675">
    <property type="entry name" value="LRR_dom_sf"/>
</dbReference>
<evidence type="ECO:0000256" key="5">
    <source>
        <dbReference type="ARBA" id="ARBA00022729"/>
    </source>
</evidence>
<dbReference type="PIRSF" id="PIRSF037595">
    <property type="entry name" value="Toll-like_receptor"/>
    <property type="match status" value="1"/>
</dbReference>
<dbReference type="RefSeq" id="XP_022295249.1">
    <property type="nucleotide sequence ID" value="XM_022439541.1"/>
</dbReference>
<dbReference type="Gene3D" id="3.80.10.10">
    <property type="entry name" value="Ribonuclease Inhibitor"/>
    <property type="match status" value="3"/>
</dbReference>
<dbReference type="SMART" id="SM00255">
    <property type="entry name" value="TIR"/>
    <property type="match status" value="1"/>
</dbReference>
<evidence type="ECO:0000256" key="11">
    <source>
        <dbReference type="SAM" id="Phobius"/>
    </source>
</evidence>